<comment type="caution">
    <text evidence="3">The sequence shown here is derived from an EMBL/GenBank/DDBJ whole genome shotgun (WGS) entry which is preliminary data.</text>
</comment>
<proteinExistence type="predicted"/>
<evidence type="ECO:0000259" key="2">
    <source>
        <dbReference type="Pfam" id="PF13439"/>
    </source>
</evidence>
<evidence type="ECO:0000313" key="4">
    <source>
        <dbReference type="Proteomes" id="UP000248066"/>
    </source>
</evidence>
<dbReference type="PANTHER" id="PTHR45947:SF3">
    <property type="entry name" value="SULFOQUINOVOSYL TRANSFERASE SQD2"/>
    <property type="match status" value="1"/>
</dbReference>
<dbReference type="AlphaFoldDB" id="A0A2W0HH12"/>
<organism evidence="3 4">
    <name type="scientific">Alteribacter lacisalsi</name>
    <dbReference type="NCBI Taxonomy" id="2045244"/>
    <lineage>
        <taxon>Bacteria</taxon>
        <taxon>Bacillati</taxon>
        <taxon>Bacillota</taxon>
        <taxon>Bacilli</taxon>
        <taxon>Bacillales</taxon>
        <taxon>Bacillaceae</taxon>
        <taxon>Alteribacter</taxon>
    </lineage>
</organism>
<dbReference type="GO" id="GO:0016757">
    <property type="term" value="F:glycosyltransferase activity"/>
    <property type="evidence" value="ECO:0007669"/>
    <property type="project" value="InterPro"/>
</dbReference>
<keyword evidence="4" id="KW-1185">Reference proteome</keyword>
<evidence type="ECO:0000313" key="3">
    <source>
        <dbReference type="EMBL" id="PYZ96715.1"/>
    </source>
</evidence>
<dbReference type="InterPro" id="IPR001296">
    <property type="entry name" value="Glyco_trans_1"/>
</dbReference>
<dbReference type="Pfam" id="PF13439">
    <property type="entry name" value="Glyco_transf_4"/>
    <property type="match status" value="1"/>
</dbReference>
<sequence length="393" mass="45016">MDILYVVDNNVDTIGGEQESTKIILNEMKKQHHIGLVQPGKPPKKCRQIESFTLTGTPKLKQLVKKPWRFLGYINRMRKIIRGKRPELIHSHAQASFFIVALLKFLRLIPQSNVVVHTERGLYSKYGKPVKLLFYLFLKKADVLVTTTKHNRDMWKEGLEKFKYSRRLDFRVIENTAGELYEDQTAGHSGEKELHVGFAGRYAGWKNWPLAVDISQGLEERFPGKVKVSMAVGCHEQPCFEAVEAIFKDMNELLGSRFDGKINTPFEDMRRFYSDINYFVLTSDPDTESFGRTLVEAMASRTIVFTTNAGGSEEVVGKDDNVGRTAEDFVEKIARFYTDNAAAEQEKQRSVERAKQTYSTENNISKHIRLYEDKLMEKDVSKALAASDKRVVE</sequence>
<dbReference type="InterPro" id="IPR028098">
    <property type="entry name" value="Glyco_trans_4-like_N"/>
</dbReference>
<evidence type="ECO:0000259" key="1">
    <source>
        <dbReference type="Pfam" id="PF00534"/>
    </source>
</evidence>
<dbReference type="PANTHER" id="PTHR45947">
    <property type="entry name" value="SULFOQUINOVOSYL TRANSFERASE SQD2"/>
    <property type="match status" value="1"/>
</dbReference>
<gene>
    <name evidence="3" type="ORF">CR205_13555</name>
</gene>
<feature type="domain" description="Glycosyl transferase family 1" evidence="1">
    <location>
        <begin position="265"/>
        <end position="350"/>
    </location>
</feature>
<dbReference type="Gene3D" id="3.40.50.2000">
    <property type="entry name" value="Glycogen Phosphorylase B"/>
    <property type="match status" value="2"/>
</dbReference>
<dbReference type="EMBL" id="PDOF01000002">
    <property type="protein sequence ID" value="PYZ96715.1"/>
    <property type="molecule type" value="Genomic_DNA"/>
</dbReference>
<dbReference type="CDD" id="cd03801">
    <property type="entry name" value="GT4_PimA-like"/>
    <property type="match status" value="1"/>
</dbReference>
<name>A0A2W0HH12_9BACI</name>
<dbReference type="OrthoDB" id="9808602at2"/>
<protein>
    <submittedName>
        <fullName evidence="3">Glycosyltransferase</fullName>
    </submittedName>
</protein>
<feature type="domain" description="Glycosyltransferase subfamily 4-like N-terminal" evidence="2">
    <location>
        <begin position="15"/>
        <end position="157"/>
    </location>
</feature>
<reference evidence="3 4" key="1">
    <citation type="submission" date="2017-10" db="EMBL/GenBank/DDBJ databases">
        <title>Bacillus sp. nov., a halophilic bacterium isolated from a Yangshapao Lake.</title>
        <authorList>
            <person name="Wang H."/>
        </authorList>
    </citation>
    <scope>NUCLEOTIDE SEQUENCE [LARGE SCALE GENOMIC DNA]</scope>
    <source>
        <strain evidence="3 4">YSP-3</strain>
    </source>
</reference>
<dbReference type="Pfam" id="PF00534">
    <property type="entry name" value="Glycos_transf_1"/>
    <property type="match status" value="1"/>
</dbReference>
<dbReference type="InterPro" id="IPR050194">
    <property type="entry name" value="Glycosyltransferase_grp1"/>
</dbReference>
<dbReference type="Proteomes" id="UP000248066">
    <property type="component" value="Unassembled WGS sequence"/>
</dbReference>
<keyword evidence="3" id="KW-0808">Transferase</keyword>
<dbReference type="RefSeq" id="WP_110520653.1">
    <property type="nucleotide sequence ID" value="NZ_PDOF01000002.1"/>
</dbReference>
<dbReference type="SUPFAM" id="SSF53756">
    <property type="entry name" value="UDP-Glycosyltransferase/glycogen phosphorylase"/>
    <property type="match status" value="1"/>
</dbReference>
<accession>A0A2W0HH12</accession>